<sequence>PDKTAVKALFFSLGRSTPWRHKSEAPVPSGRRPPRAGDLVREVYGRVCERLAAGLYYRG</sequence>
<accession>A0A8S4QCM8</accession>
<gene>
    <name evidence="1" type="primary">jg27471</name>
    <name evidence="1" type="ORF">PAEG_LOCUS16</name>
</gene>
<dbReference type="AlphaFoldDB" id="A0A8S4QCM8"/>
<comment type="caution">
    <text evidence="1">The sequence shown here is derived from an EMBL/GenBank/DDBJ whole genome shotgun (WGS) entry which is preliminary data.</text>
</comment>
<protein>
    <submittedName>
        <fullName evidence="1">Jg27471 protein</fullName>
    </submittedName>
</protein>
<dbReference type="EMBL" id="CAKXAJ010000080">
    <property type="protein sequence ID" value="CAH2207394.1"/>
    <property type="molecule type" value="Genomic_DNA"/>
</dbReference>
<name>A0A8S4QCM8_9NEOP</name>
<keyword evidence="2" id="KW-1185">Reference proteome</keyword>
<reference evidence="1" key="1">
    <citation type="submission" date="2022-03" db="EMBL/GenBank/DDBJ databases">
        <authorList>
            <person name="Lindestad O."/>
        </authorList>
    </citation>
    <scope>NUCLEOTIDE SEQUENCE</scope>
</reference>
<feature type="non-terminal residue" evidence="1">
    <location>
        <position position="1"/>
    </location>
</feature>
<proteinExistence type="predicted"/>
<dbReference type="Proteomes" id="UP000838756">
    <property type="component" value="Unassembled WGS sequence"/>
</dbReference>
<organism evidence="1 2">
    <name type="scientific">Pararge aegeria aegeria</name>
    <dbReference type="NCBI Taxonomy" id="348720"/>
    <lineage>
        <taxon>Eukaryota</taxon>
        <taxon>Metazoa</taxon>
        <taxon>Ecdysozoa</taxon>
        <taxon>Arthropoda</taxon>
        <taxon>Hexapoda</taxon>
        <taxon>Insecta</taxon>
        <taxon>Pterygota</taxon>
        <taxon>Neoptera</taxon>
        <taxon>Endopterygota</taxon>
        <taxon>Lepidoptera</taxon>
        <taxon>Glossata</taxon>
        <taxon>Ditrysia</taxon>
        <taxon>Papilionoidea</taxon>
        <taxon>Nymphalidae</taxon>
        <taxon>Satyrinae</taxon>
        <taxon>Satyrini</taxon>
        <taxon>Parargina</taxon>
        <taxon>Pararge</taxon>
    </lineage>
</organism>
<evidence type="ECO:0000313" key="2">
    <source>
        <dbReference type="Proteomes" id="UP000838756"/>
    </source>
</evidence>
<evidence type="ECO:0000313" key="1">
    <source>
        <dbReference type="EMBL" id="CAH2207394.1"/>
    </source>
</evidence>